<feature type="compositionally biased region" description="Acidic residues" evidence="1">
    <location>
        <begin position="1"/>
        <end position="10"/>
    </location>
</feature>
<feature type="compositionally biased region" description="Basic and acidic residues" evidence="1">
    <location>
        <begin position="30"/>
        <end position="53"/>
    </location>
</feature>
<feature type="compositionally biased region" description="Basic and acidic residues" evidence="1">
    <location>
        <begin position="181"/>
        <end position="270"/>
    </location>
</feature>
<reference evidence="2 3" key="1">
    <citation type="submission" date="2014-04" db="EMBL/GenBank/DDBJ databases">
        <authorList>
            <consortium name="DOE Joint Genome Institute"/>
            <person name="Kuo A."/>
            <person name="Tarkka M."/>
            <person name="Buscot F."/>
            <person name="Kohler A."/>
            <person name="Nagy L.G."/>
            <person name="Floudas D."/>
            <person name="Copeland A."/>
            <person name="Barry K.W."/>
            <person name="Cichocki N."/>
            <person name="Veneault-Fourrey C."/>
            <person name="LaButti K."/>
            <person name="Lindquist E.A."/>
            <person name="Lipzen A."/>
            <person name="Lundell T."/>
            <person name="Morin E."/>
            <person name="Murat C."/>
            <person name="Sun H."/>
            <person name="Tunlid A."/>
            <person name="Henrissat B."/>
            <person name="Grigoriev I.V."/>
            <person name="Hibbett D.S."/>
            <person name="Martin F."/>
            <person name="Nordberg H.P."/>
            <person name="Cantor M.N."/>
            <person name="Hua S.X."/>
        </authorList>
    </citation>
    <scope>NUCLEOTIDE SEQUENCE [LARGE SCALE GENOMIC DNA]</scope>
    <source>
        <strain evidence="2 3">F 1598</strain>
    </source>
</reference>
<sequence>MSDEWGETDAYDPWNVPEQQPESETPVAKPSKEKKAPRDRKPLGERKPPKEKQPAAAEPTPPGESAEAEAAASGDAWGTEDVYDPWATPAENTEQEAPVSKPPRAKKSAERKAPAERKPPRERKPTAENKSAAGDATSTGDAPTSPAAEAADSPPQDEMSNEKKKSQAYHNPERVLTGGSQRDKLSEEELTERMTRMREQNEKIKQRRMDVIADEDAFKKTQEFERLKQEKIRKEQEHVNRTREQNARRKMDKISSREWDEGKPSGEWKQGRKQTQDGSDNSPSAESSSRGRGGGGRGGISSRGRSRGRGGGGSEVAAKSEEQAQSSLASTSEIA</sequence>
<dbReference type="Proteomes" id="UP000054166">
    <property type="component" value="Unassembled WGS sequence"/>
</dbReference>
<feature type="compositionally biased region" description="Gly residues" evidence="1">
    <location>
        <begin position="291"/>
        <end position="301"/>
    </location>
</feature>
<evidence type="ECO:0000313" key="3">
    <source>
        <dbReference type="Proteomes" id="UP000054166"/>
    </source>
</evidence>
<feature type="compositionally biased region" description="Polar residues" evidence="1">
    <location>
        <begin position="323"/>
        <end position="335"/>
    </location>
</feature>
<feature type="region of interest" description="Disordered" evidence="1">
    <location>
        <begin position="1"/>
        <end position="335"/>
    </location>
</feature>
<gene>
    <name evidence="2" type="ORF">PILCRDRAFT_815271</name>
</gene>
<feature type="compositionally biased region" description="Low complexity" evidence="1">
    <location>
        <begin position="54"/>
        <end position="76"/>
    </location>
</feature>
<proteinExistence type="predicted"/>
<protein>
    <submittedName>
        <fullName evidence="2">Uncharacterized protein</fullName>
    </submittedName>
</protein>
<dbReference type="InParanoid" id="A0A0C3G7F6"/>
<dbReference type="HOGENOM" id="CLU_829271_0_0_1"/>
<feature type="compositionally biased region" description="Basic and acidic residues" evidence="1">
    <location>
        <begin position="107"/>
        <end position="127"/>
    </location>
</feature>
<evidence type="ECO:0000313" key="2">
    <source>
        <dbReference type="EMBL" id="KIM87694.1"/>
    </source>
</evidence>
<dbReference type="AlphaFoldDB" id="A0A0C3G7F6"/>
<organism evidence="2 3">
    <name type="scientific">Piloderma croceum (strain F 1598)</name>
    <dbReference type="NCBI Taxonomy" id="765440"/>
    <lineage>
        <taxon>Eukaryota</taxon>
        <taxon>Fungi</taxon>
        <taxon>Dikarya</taxon>
        <taxon>Basidiomycota</taxon>
        <taxon>Agaricomycotina</taxon>
        <taxon>Agaricomycetes</taxon>
        <taxon>Agaricomycetidae</taxon>
        <taxon>Atheliales</taxon>
        <taxon>Atheliaceae</taxon>
        <taxon>Piloderma</taxon>
    </lineage>
</organism>
<feature type="compositionally biased region" description="Polar residues" evidence="1">
    <location>
        <begin position="276"/>
        <end position="286"/>
    </location>
</feature>
<accession>A0A0C3G7F6</accession>
<evidence type="ECO:0000256" key="1">
    <source>
        <dbReference type="SAM" id="MobiDB-lite"/>
    </source>
</evidence>
<name>A0A0C3G7F6_PILCF</name>
<dbReference type="EMBL" id="KN832979">
    <property type="protein sequence ID" value="KIM87694.1"/>
    <property type="molecule type" value="Genomic_DNA"/>
</dbReference>
<reference evidence="3" key="2">
    <citation type="submission" date="2015-01" db="EMBL/GenBank/DDBJ databases">
        <title>Evolutionary Origins and Diversification of the Mycorrhizal Mutualists.</title>
        <authorList>
            <consortium name="DOE Joint Genome Institute"/>
            <consortium name="Mycorrhizal Genomics Consortium"/>
            <person name="Kohler A."/>
            <person name="Kuo A."/>
            <person name="Nagy L.G."/>
            <person name="Floudas D."/>
            <person name="Copeland A."/>
            <person name="Barry K.W."/>
            <person name="Cichocki N."/>
            <person name="Veneault-Fourrey C."/>
            <person name="LaButti K."/>
            <person name="Lindquist E.A."/>
            <person name="Lipzen A."/>
            <person name="Lundell T."/>
            <person name="Morin E."/>
            <person name="Murat C."/>
            <person name="Riley R."/>
            <person name="Ohm R."/>
            <person name="Sun H."/>
            <person name="Tunlid A."/>
            <person name="Henrissat B."/>
            <person name="Grigoriev I.V."/>
            <person name="Hibbett D.S."/>
            <person name="Martin F."/>
        </authorList>
    </citation>
    <scope>NUCLEOTIDE SEQUENCE [LARGE SCALE GENOMIC DNA]</scope>
    <source>
        <strain evidence="3">F 1598</strain>
    </source>
</reference>
<dbReference type="STRING" id="765440.A0A0C3G7F6"/>
<keyword evidence="3" id="KW-1185">Reference proteome</keyword>
<dbReference type="OrthoDB" id="2402960at2759"/>